<feature type="domain" description="NAC" evidence="6">
    <location>
        <begin position="30"/>
        <end position="182"/>
    </location>
</feature>
<dbReference type="SUPFAM" id="SSF101941">
    <property type="entry name" value="NAC domain"/>
    <property type="match status" value="1"/>
</dbReference>
<dbReference type="GO" id="GO:0003677">
    <property type="term" value="F:DNA binding"/>
    <property type="evidence" value="ECO:0007669"/>
    <property type="project" value="UniProtKB-KW"/>
</dbReference>
<evidence type="ECO:0000256" key="2">
    <source>
        <dbReference type="ARBA" id="ARBA00023125"/>
    </source>
</evidence>
<feature type="region of interest" description="Disordered" evidence="5">
    <location>
        <begin position="1"/>
        <end position="26"/>
    </location>
</feature>
<dbReference type="GO" id="GO:0006355">
    <property type="term" value="P:regulation of DNA-templated transcription"/>
    <property type="evidence" value="ECO:0007669"/>
    <property type="project" value="InterPro"/>
</dbReference>
<dbReference type="AlphaFoldDB" id="A0A8K0MNI3"/>
<keyword evidence="1" id="KW-0805">Transcription regulation</keyword>
<comment type="caution">
    <text evidence="7">The sequence shown here is derived from an EMBL/GenBank/DDBJ whole genome shotgun (WGS) entry which is preliminary data.</text>
</comment>
<dbReference type="Pfam" id="PF02365">
    <property type="entry name" value="NAM"/>
    <property type="match status" value="1"/>
</dbReference>
<dbReference type="PANTHER" id="PTHR31719:SF179">
    <property type="entry name" value="OS08G0148400 PROTEIN"/>
    <property type="match status" value="1"/>
</dbReference>
<accession>A0A8K0MNI3</accession>
<proteinExistence type="predicted"/>
<name>A0A8K0MNI3_9ROSA</name>
<dbReference type="PANTHER" id="PTHR31719">
    <property type="entry name" value="NAC TRANSCRIPTION FACTOR 56"/>
    <property type="match status" value="1"/>
</dbReference>
<dbReference type="InterPro" id="IPR036093">
    <property type="entry name" value="NAC_dom_sf"/>
</dbReference>
<keyword evidence="3" id="KW-0804">Transcription</keyword>
<dbReference type="InterPro" id="IPR003441">
    <property type="entry name" value="NAC-dom"/>
</dbReference>
<sequence length="317" mass="37046">MEEHQNRDVTYNSPIKLTKPDDAVDPASKYPPGYRFFPTDEELVGYYLRKRVANEELPINMRTDVQLYKYNPEYLAENFKPQGDIHWYFFTPRDRKYPNGVRPNRAAGDGYWKATGADKEVHSENGKIGSKKALVFYRGKPQKGVKTDWIMHEYRSDDSPKRKKGANDMRLDDWVLCKVYKKANRNMKSKSEEDEHVVSAEKTTGEETLIPSEPIQNHNIDYVNVSDYPVHHFQSNVNMSDYPVHHFQSNHLLLEPTSTNDFHQHNQLGFGIDVKTEDQFDSNLYQFGYPTTPGDYSNYLLDDDTAFEQWENVNYFS</sequence>
<keyword evidence="4" id="KW-0539">Nucleus</keyword>
<dbReference type="PROSITE" id="PS51005">
    <property type="entry name" value="NAC"/>
    <property type="match status" value="1"/>
</dbReference>
<evidence type="ECO:0000259" key="6">
    <source>
        <dbReference type="PROSITE" id="PS51005"/>
    </source>
</evidence>
<evidence type="ECO:0000256" key="3">
    <source>
        <dbReference type="ARBA" id="ARBA00023163"/>
    </source>
</evidence>
<organism evidence="7 8">
    <name type="scientific">Rhamnella rubrinervis</name>
    <dbReference type="NCBI Taxonomy" id="2594499"/>
    <lineage>
        <taxon>Eukaryota</taxon>
        <taxon>Viridiplantae</taxon>
        <taxon>Streptophyta</taxon>
        <taxon>Embryophyta</taxon>
        <taxon>Tracheophyta</taxon>
        <taxon>Spermatophyta</taxon>
        <taxon>Magnoliopsida</taxon>
        <taxon>eudicotyledons</taxon>
        <taxon>Gunneridae</taxon>
        <taxon>Pentapetalae</taxon>
        <taxon>rosids</taxon>
        <taxon>fabids</taxon>
        <taxon>Rosales</taxon>
        <taxon>Rhamnaceae</taxon>
        <taxon>rhamnoid group</taxon>
        <taxon>Rhamneae</taxon>
        <taxon>Rhamnella</taxon>
    </lineage>
</organism>
<dbReference type="EMBL" id="VOIH02000002">
    <property type="protein sequence ID" value="KAF3452811.1"/>
    <property type="molecule type" value="Genomic_DNA"/>
</dbReference>
<evidence type="ECO:0000256" key="4">
    <source>
        <dbReference type="ARBA" id="ARBA00023242"/>
    </source>
</evidence>
<evidence type="ECO:0000313" key="7">
    <source>
        <dbReference type="EMBL" id="KAF3452811.1"/>
    </source>
</evidence>
<dbReference type="Proteomes" id="UP000796880">
    <property type="component" value="Unassembled WGS sequence"/>
</dbReference>
<keyword evidence="8" id="KW-1185">Reference proteome</keyword>
<protein>
    <recommendedName>
        <fullName evidence="6">NAC domain-containing protein</fullName>
    </recommendedName>
</protein>
<gene>
    <name evidence="7" type="ORF">FNV43_RR03244</name>
</gene>
<reference evidence="7" key="1">
    <citation type="submission" date="2020-03" db="EMBL/GenBank/DDBJ databases">
        <title>A high-quality chromosome-level genome assembly of a woody plant with both climbing and erect habits, Rhamnella rubrinervis.</title>
        <authorList>
            <person name="Lu Z."/>
            <person name="Yang Y."/>
            <person name="Zhu X."/>
            <person name="Sun Y."/>
        </authorList>
    </citation>
    <scope>NUCLEOTIDE SEQUENCE</scope>
    <source>
        <strain evidence="7">BYM</strain>
        <tissue evidence="7">Leaf</tissue>
    </source>
</reference>
<evidence type="ECO:0000313" key="8">
    <source>
        <dbReference type="Proteomes" id="UP000796880"/>
    </source>
</evidence>
<evidence type="ECO:0000256" key="5">
    <source>
        <dbReference type="SAM" id="MobiDB-lite"/>
    </source>
</evidence>
<dbReference type="OrthoDB" id="980460at2759"/>
<keyword evidence="2" id="KW-0238">DNA-binding</keyword>
<dbReference type="Gene3D" id="2.170.150.80">
    <property type="entry name" value="NAC domain"/>
    <property type="match status" value="1"/>
</dbReference>
<evidence type="ECO:0000256" key="1">
    <source>
        <dbReference type="ARBA" id="ARBA00023015"/>
    </source>
</evidence>